<sequence length="86" mass="8913">MASHEETLAALHMASGRCHEIQGGILAQAHEVDSIMQQLVAALGNTEVGSMLHGQASQATDALGTAVAAMAQLKEGVDTTLQRFQG</sequence>
<dbReference type="RefSeq" id="WP_030532983.1">
    <property type="nucleotide sequence ID" value="NZ_JOIJ01000011.1"/>
</dbReference>
<keyword evidence="2" id="KW-1185">Reference proteome</keyword>
<evidence type="ECO:0000313" key="2">
    <source>
        <dbReference type="Proteomes" id="UP000317303"/>
    </source>
</evidence>
<gene>
    <name evidence="1" type="ORF">JD82_02215</name>
</gene>
<comment type="caution">
    <text evidence="1">The sequence shown here is derived from an EMBL/GenBank/DDBJ whole genome shotgun (WGS) entry which is preliminary data.</text>
</comment>
<organism evidence="1 2">
    <name type="scientific">Prauserella rugosa</name>
    <dbReference type="NCBI Taxonomy" id="43354"/>
    <lineage>
        <taxon>Bacteria</taxon>
        <taxon>Bacillati</taxon>
        <taxon>Actinomycetota</taxon>
        <taxon>Actinomycetes</taxon>
        <taxon>Pseudonocardiales</taxon>
        <taxon>Pseudonocardiaceae</taxon>
        <taxon>Prauserella</taxon>
    </lineage>
</organism>
<dbReference type="Proteomes" id="UP000317303">
    <property type="component" value="Unassembled WGS sequence"/>
</dbReference>
<proteinExistence type="predicted"/>
<name>A0A660CFS8_9PSEU</name>
<reference evidence="1 2" key="1">
    <citation type="submission" date="2019-07" db="EMBL/GenBank/DDBJ databases">
        <title>R&amp;d 2014.</title>
        <authorList>
            <person name="Klenk H.-P."/>
        </authorList>
    </citation>
    <scope>NUCLEOTIDE SEQUENCE [LARGE SCALE GENOMIC DNA]</scope>
    <source>
        <strain evidence="1 2">DSM 43194</strain>
    </source>
</reference>
<evidence type="ECO:0000313" key="1">
    <source>
        <dbReference type="EMBL" id="TWH20369.1"/>
    </source>
</evidence>
<dbReference type="EMBL" id="VLJV01000001">
    <property type="protein sequence ID" value="TWH20369.1"/>
    <property type="molecule type" value="Genomic_DNA"/>
</dbReference>
<accession>A0A660CFS8</accession>
<dbReference type="AlphaFoldDB" id="A0A660CFS8"/>
<protein>
    <submittedName>
        <fullName evidence="1">Uncharacterized protein</fullName>
    </submittedName>
</protein>